<evidence type="ECO:0000256" key="2">
    <source>
        <dbReference type="ARBA" id="ARBA00022448"/>
    </source>
</evidence>
<dbReference type="STRING" id="1618443.UV73_C0005G0046"/>
<feature type="transmembrane region" description="Helical" evidence="6">
    <location>
        <begin position="405"/>
        <end position="429"/>
    </location>
</feature>
<feature type="transmembrane region" description="Helical" evidence="6">
    <location>
        <begin position="84"/>
        <end position="104"/>
    </location>
</feature>
<comment type="subcellular location">
    <subcellularLocation>
        <location evidence="1">Membrane</location>
        <topology evidence="1">Multi-pass membrane protein</topology>
    </subcellularLocation>
</comment>
<feature type="transmembrane region" description="Helical" evidence="6">
    <location>
        <begin position="174"/>
        <end position="195"/>
    </location>
</feature>
<evidence type="ECO:0000256" key="4">
    <source>
        <dbReference type="ARBA" id="ARBA00022989"/>
    </source>
</evidence>
<name>A0A0G1DJF0_9BACT</name>
<comment type="caution">
    <text evidence="8">The sequence shown here is derived from an EMBL/GenBank/DDBJ whole genome shotgun (WGS) entry which is preliminary data.</text>
</comment>
<dbReference type="SUPFAM" id="SSF103473">
    <property type="entry name" value="MFS general substrate transporter"/>
    <property type="match status" value="1"/>
</dbReference>
<dbReference type="Proteomes" id="UP000034894">
    <property type="component" value="Unassembled WGS sequence"/>
</dbReference>
<keyword evidence="5 6" id="KW-0472">Membrane</keyword>
<protein>
    <recommendedName>
        <fullName evidence="7">Major facilitator superfamily (MFS) profile domain-containing protein</fullName>
    </recommendedName>
</protein>
<evidence type="ECO:0000256" key="6">
    <source>
        <dbReference type="SAM" id="Phobius"/>
    </source>
</evidence>
<dbReference type="EMBL" id="LCFP01000005">
    <property type="protein sequence ID" value="KKS97769.1"/>
    <property type="molecule type" value="Genomic_DNA"/>
</dbReference>
<dbReference type="PATRIC" id="fig|1618443.3.peg.883"/>
<evidence type="ECO:0000313" key="9">
    <source>
        <dbReference type="Proteomes" id="UP000034894"/>
    </source>
</evidence>
<dbReference type="GO" id="GO:0016020">
    <property type="term" value="C:membrane"/>
    <property type="evidence" value="ECO:0007669"/>
    <property type="project" value="UniProtKB-SubCell"/>
</dbReference>
<keyword evidence="4 6" id="KW-1133">Transmembrane helix</keyword>
<dbReference type="Gene3D" id="1.20.1250.20">
    <property type="entry name" value="MFS general substrate transporter like domains"/>
    <property type="match status" value="1"/>
</dbReference>
<evidence type="ECO:0000313" key="8">
    <source>
        <dbReference type="EMBL" id="KKS97769.1"/>
    </source>
</evidence>
<evidence type="ECO:0000256" key="5">
    <source>
        <dbReference type="ARBA" id="ARBA00023136"/>
    </source>
</evidence>
<feature type="transmembrane region" description="Helical" evidence="6">
    <location>
        <begin position="280"/>
        <end position="302"/>
    </location>
</feature>
<feature type="transmembrane region" description="Helical" evidence="6">
    <location>
        <begin position="314"/>
        <end position="335"/>
    </location>
</feature>
<feature type="domain" description="Major facilitator superfamily (MFS) profile" evidence="7">
    <location>
        <begin position="50"/>
        <end position="461"/>
    </location>
</feature>
<dbReference type="InterPro" id="IPR005829">
    <property type="entry name" value="Sugar_transporter_CS"/>
</dbReference>
<feature type="transmembrane region" description="Helical" evidence="6">
    <location>
        <begin position="141"/>
        <end position="162"/>
    </location>
</feature>
<evidence type="ECO:0000259" key="7">
    <source>
        <dbReference type="PROSITE" id="PS50850"/>
    </source>
</evidence>
<proteinExistence type="predicted"/>
<evidence type="ECO:0000256" key="1">
    <source>
        <dbReference type="ARBA" id="ARBA00004141"/>
    </source>
</evidence>
<dbReference type="GO" id="GO:0022857">
    <property type="term" value="F:transmembrane transporter activity"/>
    <property type="evidence" value="ECO:0007669"/>
    <property type="project" value="InterPro"/>
</dbReference>
<gene>
    <name evidence="8" type="ORF">UV73_C0005G0046</name>
</gene>
<feature type="transmembrane region" description="Helical" evidence="6">
    <location>
        <begin position="371"/>
        <end position="393"/>
    </location>
</feature>
<dbReference type="PANTHER" id="PTHR23511">
    <property type="entry name" value="SYNAPTIC VESICLE GLYCOPROTEIN 2"/>
    <property type="match status" value="1"/>
</dbReference>
<feature type="transmembrane region" description="Helical" evidence="6">
    <location>
        <begin position="50"/>
        <end position="72"/>
    </location>
</feature>
<dbReference type="PANTHER" id="PTHR23511:SF34">
    <property type="entry name" value="SYNAPTIC VESICLE GLYCOPROTEIN 2"/>
    <property type="match status" value="1"/>
</dbReference>
<dbReference type="Pfam" id="PF00083">
    <property type="entry name" value="Sugar_tr"/>
    <property type="match status" value="1"/>
</dbReference>
<feature type="transmembrane region" description="Helical" evidence="6">
    <location>
        <begin position="207"/>
        <end position="225"/>
    </location>
</feature>
<dbReference type="CDD" id="cd17316">
    <property type="entry name" value="MFS_SV2_like"/>
    <property type="match status" value="1"/>
</dbReference>
<dbReference type="InterPro" id="IPR020846">
    <property type="entry name" value="MFS_dom"/>
</dbReference>
<accession>A0A0G1DJF0</accession>
<dbReference type="AlphaFoldDB" id="A0A0G1DJF0"/>
<feature type="transmembrane region" description="Helical" evidence="6">
    <location>
        <begin position="116"/>
        <end position="135"/>
    </location>
</feature>
<keyword evidence="3 6" id="KW-0812">Transmembrane</keyword>
<dbReference type="PROSITE" id="PS00216">
    <property type="entry name" value="SUGAR_TRANSPORT_1"/>
    <property type="match status" value="2"/>
</dbReference>
<sequence>MSIRILEKFSDKVGISLWLKKENMAQKKIIPASVEDILARGGMTGFHKKVVLVTGLAWTFVSMEILLIAFTLPLFASIWKLSGLWLGLIGSASLIGSFIGSMILGRWSDRFGRRSVFMGSVLWYSIFTAATAFATGPETLFVFRVLAGIGLGAMLVIDPSVLAEYLPPQNRGRYMVFLDFFWPIGNLLALGLSYFFLERMNGDWRGLFLTAAFPAFLTFIIRFLIPETPFYLARIGKLAEAAKVLTLATGQKITAAMIKKEEVFKSAPIKDLFRGKLLKATIVTLISWVVLNFSYYGLFIWLPQVLPVIQNFRIGNIYTLLLLSVLAQFPGYLAAMWLVEAWGRKKTLTAFLILGGLSGLVFATTNSYVSFLTALFLVSFFNLGAWGAIYPYTVELFPTLLRGTAFGFAAEGMGKLTAIFGPLVFGYLLDKTGGVGISLVMVAAVMTVGGVAVGYLGPETKGRKLE</sequence>
<dbReference type="InterPro" id="IPR036259">
    <property type="entry name" value="MFS_trans_sf"/>
</dbReference>
<keyword evidence="2" id="KW-0813">Transport</keyword>
<dbReference type="InterPro" id="IPR005828">
    <property type="entry name" value="MFS_sugar_transport-like"/>
</dbReference>
<organism evidence="8 9">
    <name type="scientific">Candidatus Gottesmanbacteria bacterium GW2011_GWA2_43_14</name>
    <dbReference type="NCBI Taxonomy" id="1618443"/>
    <lineage>
        <taxon>Bacteria</taxon>
        <taxon>Candidatus Gottesmaniibacteriota</taxon>
    </lineage>
</organism>
<reference evidence="8 9" key="1">
    <citation type="journal article" date="2015" name="Nature">
        <title>rRNA introns, odd ribosomes, and small enigmatic genomes across a large radiation of phyla.</title>
        <authorList>
            <person name="Brown C.T."/>
            <person name="Hug L.A."/>
            <person name="Thomas B.C."/>
            <person name="Sharon I."/>
            <person name="Castelle C.J."/>
            <person name="Singh A."/>
            <person name="Wilkins M.J."/>
            <person name="Williams K.H."/>
            <person name="Banfield J.F."/>
        </authorList>
    </citation>
    <scope>NUCLEOTIDE SEQUENCE [LARGE SCALE GENOMIC DNA]</scope>
</reference>
<feature type="transmembrane region" description="Helical" evidence="6">
    <location>
        <begin position="435"/>
        <end position="456"/>
    </location>
</feature>
<evidence type="ECO:0000256" key="3">
    <source>
        <dbReference type="ARBA" id="ARBA00022692"/>
    </source>
</evidence>
<dbReference type="PROSITE" id="PS50850">
    <property type="entry name" value="MFS"/>
    <property type="match status" value="1"/>
</dbReference>